<proteinExistence type="predicted"/>
<dbReference type="RefSeq" id="XP_007411914.1">
    <property type="nucleotide sequence ID" value="XM_007411852.1"/>
</dbReference>
<dbReference type="AlphaFoldDB" id="F4RS83"/>
<dbReference type="HOGENOM" id="CLU_1603101_0_0_1"/>
<dbReference type="GeneID" id="18923401"/>
<protein>
    <submittedName>
        <fullName evidence="1">Uncharacterized protein</fullName>
    </submittedName>
</protein>
<accession>F4RS83</accession>
<name>F4RS83_MELLP</name>
<gene>
    <name evidence="1" type="ORF">MELLADRAFT_108176</name>
</gene>
<evidence type="ECO:0000313" key="1">
    <source>
        <dbReference type="EMBL" id="EGG04823.1"/>
    </source>
</evidence>
<evidence type="ECO:0000313" key="2">
    <source>
        <dbReference type="Proteomes" id="UP000001072"/>
    </source>
</evidence>
<reference evidence="2" key="1">
    <citation type="journal article" date="2011" name="Proc. Natl. Acad. Sci. U.S.A.">
        <title>Obligate biotrophy features unraveled by the genomic analysis of rust fungi.</title>
        <authorList>
            <person name="Duplessis S."/>
            <person name="Cuomo C.A."/>
            <person name="Lin Y.-C."/>
            <person name="Aerts A."/>
            <person name="Tisserant E."/>
            <person name="Veneault-Fourrey C."/>
            <person name="Joly D.L."/>
            <person name="Hacquard S."/>
            <person name="Amselem J."/>
            <person name="Cantarel B.L."/>
            <person name="Chiu R."/>
            <person name="Coutinho P.M."/>
            <person name="Feau N."/>
            <person name="Field M."/>
            <person name="Frey P."/>
            <person name="Gelhaye E."/>
            <person name="Goldberg J."/>
            <person name="Grabherr M.G."/>
            <person name="Kodira C.D."/>
            <person name="Kohler A."/>
            <person name="Kuees U."/>
            <person name="Lindquist E.A."/>
            <person name="Lucas S.M."/>
            <person name="Mago R."/>
            <person name="Mauceli E."/>
            <person name="Morin E."/>
            <person name="Murat C."/>
            <person name="Pangilinan J.L."/>
            <person name="Park R."/>
            <person name="Pearson M."/>
            <person name="Quesneville H."/>
            <person name="Rouhier N."/>
            <person name="Sakthikumar S."/>
            <person name="Salamov A.A."/>
            <person name="Schmutz J."/>
            <person name="Selles B."/>
            <person name="Shapiro H."/>
            <person name="Tanguay P."/>
            <person name="Tuskan G.A."/>
            <person name="Henrissat B."/>
            <person name="Van de Peer Y."/>
            <person name="Rouze P."/>
            <person name="Ellis J.G."/>
            <person name="Dodds P.N."/>
            <person name="Schein J.E."/>
            <person name="Zhong S."/>
            <person name="Hamelin R.C."/>
            <person name="Grigoriev I.V."/>
            <person name="Szabo L.J."/>
            <person name="Martin F."/>
        </authorList>
    </citation>
    <scope>NUCLEOTIDE SEQUENCE [LARGE SCALE GENOMIC DNA]</scope>
    <source>
        <strain evidence="2">98AG31 / pathotype 3-4-7</strain>
    </source>
</reference>
<keyword evidence="2" id="KW-1185">Reference proteome</keyword>
<dbReference type="EMBL" id="GL883116">
    <property type="protein sequence ID" value="EGG04823.1"/>
    <property type="molecule type" value="Genomic_DNA"/>
</dbReference>
<dbReference type="VEuPathDB" id="FungiDB:MELLADRAFT_108176"/>
<sequence>MPSSPPLPIEVVERIIGFYHETMLCTPGDTTNKSLTLNFATLKSLNLEPGSMPNLNHLWVATHCQNVNAIDHFCQTVGHGIKLLEYSSSSLAEHTATTILELVDTLQGLFVHTIPTSIQDYVCPDATSEPPVNRTLLRNLKVIWKMDLKNYSNPKMEAMAHGWYMV</sequence>
<dbReference type="InParanoid" id="F4RS83"/>
<dbReference type="Proteomes" id="UP000001072">
    <property type="component" value="Unassembled WGS sequence"/>
</dbReference>
<dbReference type="KEGG" id="mlr:MELLADRAFT_108176"/>
<organism evidence="2">
    <name type="scientific">Melampsora larici-populina (strain 98AG31 / pathotype 3-4-7)</name>
    <name type="common">Poplar leaf rust fungus</name>
    <dbReference type="NCBI Taxonomy" id="747676"/>
    <lineage>
        <taxon>Eukaryota</taxon>
        <taxon>Fungi</taxon>
        <taxon>Dikarya</taxon>
        <taxon>Basidiomycota</taxon>
        <taxon>Pucciniomycotina</taxon>
        <taxon>Pucciniomycetes</taxon>
        <taxon>Pucciniales</taxon>
        <taxon>Melampsoraceae</taxon>
        <taxon>Melampsora</taxon>
    </lineage>
</organism>